<dbReference type="Gene3D" id="3.50.50.60">
    <property type="entry name" value="FAD/NAD(P)-binding domain"/>
    <property type="match status" value="1"/>
</dbReference>
<evidence type="ECO:0000256" key="2">
    <source>
        <dbReference type="ARBA" id="ARBA00004173"/>
    </source>
</evidence>
<evidence type="ECO:0000256" key="14">
    <source>
        <dbReference type="SAM" id="Phobius"/>
    </source>
</evidence>
<keyword evidence="5 13" id="KW-0285">Flavoprotein</keyword>
<evidence type="ECO:0000256" key="6">
    <source>
        <dbReference type="ARBA" id="ARBA00022723"/>
    </source>
</evidence>
<dbReference type="InterPro" id="IPR000447">
    <property type="entry name" value="G3P_DH_FAD-dep"/>
</dbReference>
<dbReference type="GO" id="GO:0005739">
    <property type="term" value="C:mitochondrion"/>
    <property type="evidence" value="ECO:0007669"/>
    <property type="project" value="UniProtKB-SubCell"/>
</dbReference>
<feature type="domain" description="Alpha-glycerophosphate oxidase C-terminal" evidence="16">
    <location>
        <begin position="468"/>
        <end position="594"/>
    </location>
</feature>
<evidence type="ECO:0000256" key="8">
    <source>
        <dbReference type="ARBA" id="ARBA00022827"/>
    </source>
</evidence>
<evidence type="ECO:0000256" key="1">
    <source>
        <dbReference type="ARBA" id="ARBA00001974"/>
    </source>
</evidence>
<dbReference type="Gene3D" id="3.30.9.10">
    <property type="entry name" value="D-Amino Acid Oxidase, subunit A, domain 2"/>
    <property type="match status" value="1"/>
</dbReference>
<dbReference type="InterPro" id="IPR036188">
    <property type="entry name" value="FAD/NAD-bd_sf"/>
</dbReference>
<evidence type="ECO:0000256" key="4">
    <source>
        <dbReference type="ARBA" id="ARBA00013029"/>
    </source>
</evidence>
<dbReference type="InterPro" id="IPR031656">
    <property type="entry name" value="DAO_C"/>
</dbReference>
<comment type="similarity">
    <text evidence="3 13">Belongs to the FAD-dependent glycerol-3-phosphate dehydrogenase family.</text>
</comment>
<evidence type="ECO:0000313" key="17">
    <source>
        <dbReference type="EMBL" id="KIM54848.1"/>
    </source>
</evidence>
<organism evidence="17 18">
    <name type="scientific">Scleroderma citrinum Foug A</name>
    <dbReference type="NCBI Taxonomy" id="1036808"/>
    <lineage>
        <taxon>Eukaryota</taxon>
        <taxon>Fungi</taxon>
        <taxon>Dikarya</taxon>
        <taxon>Basidiomycota</taxon>
        <taxon>Agaricomycotina</taxon>
        <taxon>Agaricomycetes</taxon>
        <taxon>Agaricomycetidae</taxon>
        <taxon>Boletales</taxon>
        <taxon>Sclerodermatineae</taxon>
        <taxon>Sclerodermataceae</taxon>
        <taxon>Scleroderma</taxon>
    </lineage>
</organism>
<keyword evidence="10" id="KW-0809">Transit peptide</keyword>
<gene>
    <name evidence="17" type="ORF">SCLCIDRAFT_11183</name>
</gene>
<keyword evidence="12" id="KW-0496">Mitochondrion</keyword>
<evidence type="ECO:0000256" key="9">
    <source>
        <dbReference type="ARBA" id="ARBA00022837"/>
    </source>
</evidence>
<keyword evidence="9" id="KW-0106">Calcium</keyword>
<reference evidence="18" key="2">
    <citation type="submission" date="2015-01" db="EMBL/GenBank/DDBJ databases">
        <title>Evolutionary Origins and Diversification of the Mycorrhizal Mutualists.</title>
        <authorList>
            <consortium name="DOE Joint Genome Institute"/>
            <consortium name="Mycorrhizal Genomics Consortium"/>
            <person name="Kohler A."/>
            <person name="Kuo A."/>
            <person name="Nagy L.G."/>
            <person name="Floudas D."/>
            <person name="Copeland A."/>
            <person name="Barry K.W."/>
            <person name="Cichocki N."/>
            <person name="Veneault-Fourrey C."/>
            <person name="LaButti K."/>
            <person name="Lindquist E.A."/>
            <person name="Lipzen A."/>
            <person name="Lundell T."/>
            <person name="Morin E."/>
            <person name="Murat C."/>
            <person name="Riley R."/>
            <person name="Ohm R."/>
            <person name="Sun H."/>
            <person name="Tunlid A."/>
            <person name="Henrissat B."/>
            <person name="Grigoriev I.V."/>
            <person name="Hibbett D.S."/>
            <person name="Martin F."/>
        </authorList>
    </citation>
    <scope>NUCLEOTIDE SEQUENCE [LARGE SCALE GENOMIC DNA]</scope>
    <source>
        <strain evidence="18">Foug A</strain>
    </source>
</reference>
<evidence type="ECO:0000256" key="7">
    <source>
        <dbReference type="ARBA" id="ARBA00022737"/>
    </source>
</evidence>
<dbReference type="PROSITE" id="PS00978">
    <property type="entry name" value="FAD_G3PDH_2"/>
    <property type="match status" value="1"/>
</dbReference>
<evidence type="ECO:0000256" key="12">
    <source>
        <dbReference type="ARBA" id="ARBA00023128"/>
    </source>
</evidence>
<proteinExistence type="inferred from homology"/>
<evidence type="ECO:0000256" key="3">
    <source>
        <dbReference type="ARBA" id="ARBA00007330"/>
    </source>
</evidence>
<dbReference type="PRINTS" id="PR01001">
    <property type="entry name" value="FADG3PDH"/>
</dbReference>
<dbReference type="InParanoid" id="A0A0C2YZ18"/>
<dbReference type="SUPFAM" id="SSF54373">
    <property type="entry name" value="FAD-linked reductases, C-terminal domain"/>
    <property type="match status" value="1"/>
</dbReference>
<dbReference type="STRING" id="1036808.A0A0C2YZ18"/>
<evidence type="ECO:0000256" key="13">
    <source>
        <dbReference type="RuleBase" id="RU361217"/>
    </source>
</evidence>
<keyword evidence="8" id="KW-0274">FAD</keyword>
<dbReference type="Gene3D" id="1.10.8.870">
    <property type="entry name" value="Alpha-glycerophosphate oxidase, cap domain"/>
    <property type="match status" value="1"/>
</dbReference>
<evidence type="ECO:0000259" key="16">
    <source>
        <dbReference type="Pfam" id="PF16901"/>
    </source>
</evidence>
<accession>A0A0C2YZ18</accession>
<evidence type="ECO:0000259" key="15">
    <source>
        <dbReference type="Pfam" id="PF01266"/>
    </source>
</evidence>
<dbReference type="OrthoDB" id="264015at2759"/>
<dbReference type="SUPFAM" id="SSF51905">
    <property type="entry name" value="FAD/NAD(P)-binding domain"/>
    <property type="match status" value="1"/>
</dbReference>
<dbReference type="GO" id="GO:0046872">
    <property type="term" value="F:metal ion binding"/>
    <property type="evidence" value="ECO:0007669"/>
    <property type="project" value="UniProtKB-KW"/>
</dbReference>
<dbReference type="Proteomes" id="UP000053989">
    <property type="component" value="Unassembled WGS sequence"/>
</dbReference>
<dbReference type="InterPro" id="IPR038299">
    <property type="entry name" value="DAO_C_sf"/>
</dbReference>
<keyword evidence="7" id="KW-0677">Repeat</keyword>
<comment type="catalytic activity">
    <reaction evidence="13">
        <text>a quinone + sn-glycerol 3-phosphate = dihydroxyacetone phosphate + a quinol</text>
        <dbReference type="Rhea" id="RHEA:18977"/>
        <dbReference type="ChEBI" id="CHEBI:24646"/>
        <dbReference type="ChEBI" id="CHEBI:57597"/>
        <dbReference type="ChEBI" id="CHEBI:57642"/>
        <dbReference type="ChEBI" id="CHEBI:132124"/>
        <dbReference type="EC" id="1.1.5.3"/>
    </reaction>
</comment>
<dbReference type="EMBL" id="KN822146">
    <property type="protein sequence ID" value="KIM54848.1"/>
    <property type="molecule type" value="Genomic_DNA"/>
</dbReference>
<keyword evidence="6" id="KW-0479">Metal-binding</keyword>
<dbReference type="FunCoup" id="A0A0C2YZ18">
    <property type="interactions" value="300"/>
</dbReference>
<dbReference type="PROSITE" id="PS00977">
    <property type="entry name" value="FAD_G3PDH_1"/>
    <property type="match status" value="1"/>
</dbReference>
<dbReference type="Pfam" id="PF01266">
    <property type="entry name" value="DAO"/>
    <property type="match status" value="1"/>
</dbReference>
<dbReference type="Pfam" id="PF16901">
    <property type="entry name" value="DAO_C"/>
    <property type="match status" value="1"/>
</dbReference>
<dbReference type="GO" id="GO:0004368">
    <property type="term" value="F:glycerol-3-phosphate dehydrogenase (quinone) activity"/>
    <property type="evidence" value="ECO:0007669"/>
    <property type="project" value="UniProtKB-EC"/>
</dbReference>
<evidence type="ECO:0000313" key="18">
    <source>
        <dbReference type="Proteomes" id="UP000053989"/>
    </source>
</evidence>
<evidence type="ECO:0000256" key="10">
    <source>
        <dbReference type="ARBA" id="ARBA00022946"/>
    </source>
</evidence>
<evidence type="ECO:0000256" key="11">
    <source>
        <dbReference type="ARBA" id="ARBA00023002"/>
    </source>
</evidence>
<feature type="transmembrane region" description="Helical" evidence="14">
    <location>
        <begin position="12"/>
        <end position="31"/>
    </location>
</feature>
<keyword evidence="11 13" id="KW-0560">Oxidoreductase</keyword>
<dbReference type="AlphaFoldDB" id="A0A0C2YZ18"/>
<keyword evidence="14" id="KW-0472">Membrane</keyword>
<dbReference type="GO" id="GO:0006072">
    <property type="term" value="P:glycerol-3-phosphate metabolic process"/>
    <property type="evidence" value="ECO:0007669"/>
    <property type="project" value="UniProtKB-UniRule"/>
</dbReference>
<dbReference type="PANTHER" id="PTHR11985">
    <property type="entry name" value="GLYCEROL-3-PHOSPHATE DEHYDROGENASE"/>
    <property type="match status" value="1"/>
</dbReference>
<dbReference type="HOGENOM" id="CLU_015740_3_1_1"/>
<feature type="domain" description="FAD dependent oxidoreductase" evidence="15">
    <location>
        <begin position="75"/>
        <end position="444"/>
    </location>
</feature>
<dbReference type="InterPro" id="IPR006076">
    <property type="entry name" value="FAD-dep_OxRdtase"/>
</dbReference>
<dbReference type="EC" id="1.1.5.3" evidence="4 13"/>
<keyword evidence="18" id="KW-1185">Reference proteome</keyword>
<evidence type="ECO:0000256" key="5">
    <source>
        <dbReference type="ARBA" id="ARBA00022630"/>
    </source>
</evidence>
<keyword evidence="14" id="KW-1133">Transmembrane helix</keyword>
<name>A0A0C2YZ18_9AGAM</name>
<protein>
    <recommendedName>
        <fullName evidence="4 13">Glycerol-3-phosphate dehydrogenase</fullName>
        <ecNumber evidence="4 13">1.1.5.3</ecNumber>
    </recommendedName>
</protein>
<dbReference type="FunFam" id="1.10.8.870:FF:000001">
    <property type="entry name" value="Glycerol-3-phosphate dehydrogenase"/>
    <property type="match status" value="1"/>
</dbReference>
<comment type="cofactor">
    <cofactor evidence="1 13">
        <name>FAD</name>
        <dbReference type="ChEBI" id="CHEBI:57692"/>
    </cofactor>
</comment>
<sequence length="797" mass="88143">MATLRRFFSRRTLAYLGATTLGVAGGGYYYLNSGPPYPASTRETRRPPPPWTPPPRQAMLDALEKSGSHSEEQFDLLIVGGGATGAGVAVDAASRGLRVALVERGDFSSGTSSKSTKLVHGGVRYLQKAVMELDYEQYKLVREALHERKIFLQTAPYLSHMLPIMLPIYKYWQVPYYWAGCKMYDVLAGKENMESSYLMSKGKALEMFPMLKSDGLVGAVVYYDGQHNDARMNVALIMTAVKLGATIANYCGVTDLHKNADGRLIGARVKDELTGREFNVRAKGIINATGPYADTLLRLNSPDHKSIVRPSSGIHITLPAYYAPSRMGLLDPATSDGRVIFFLPWEGGVVAGTTDTPAMVNAEGEEVTGSEDEVNWVLDEVRTYLSRDIRVRRGDVLSAWSGLRPLIAAGGGEGGTKGLVRNHLVRVEESGLVTIAGGKWTTYRAMAEDTVNTAVEVFGLQDSVNGPCRTEDLRLVGSDGWSPTMFIGVIQRFGLDTDVATQLSDNYGDRAWTVCTLAQPTGEQWPLHGVRLSPNYPYVEAEVTYAVRHEYACTAVDVLARRTRLAFVNAQAALSALPRVIEIMSEELGWNRTRQREEFERGFKYLQSMGLAPCAINNSLGEYTWDCKSYAGWTRWVTDGFWCLLGMHPATIPATKGVSQLYNRAKFEAGEIEALRDIFDRHAVTPEDGGQTPEGMSVANKHLRKDQIKVVLREFAQECPEWGYERFREGDYRYVLAEAGFHDQDDVEFDEFIEMLIGVSPLKICGNLKDVSLVPAATKTIKIERRRIPVEKSGGGV</sequence>
<keyword evidence="14" id="KW-0812">Transmembrane</keyword>
<dbReference type="PANTHER" id="PTHR11985:SF15">
    <property type="entry name" value="GLYCEROL-3-PHOSPHATE DEHYDROGENASE, MITOCHONDRIAL"/>
    <property type="match status" value="1"/>
</dbReference>
<reference evidence="17 18" key="1">
    <citation type="submission" date="2014-04" db="EMBL/GenBank/DDBJ databases">
        <authorList>
            <consortium name="DOE Joint Genome Institute"/>
            <person name="Kuo A."/>
            <person name="Kohler A."/>
            <person name="Nagy L.G."/>
            <person name="Floudas D."/>
            <person name="Copeland A."/>
            <person name="Barry K.W."/>
            <person name="Cichocki N."/>
            <person name="Veneault-Fourrey C."/>
            <person name="LaButti K."/>
            <person name="Lindquist E.A."/>
            <person name="Lipzen A."/>
            <person name="Lundell T."/>
            <person name="Morin E."/>
            <person name="Murat C."/>
            <person name="Sun H."/>
            <person name="Tunlid A."/>
            <person name="Henrissat B."/>
            <person name="Grigoriev I.V."/>
            <person name="Hibbett D.S."/>
            <person name="Martin F."/>
            <person name="Nordberg H.P."/>
            <person name="Cantor M.N."/>
            <person name="Hua S.X."/>
        </authorList>
    </citation>
    <scope>NUCLEOTIDE SEQUENCE [LARGE SCALE GENOMIC DNA]</scope>
    <source>
        <strain evidence="17 18">Foug A</strain>
    </source>
</reference>
<comment type="subcellular location">
    <subcellularLocation>
        <location evidence="2">Mitochondrion</location>
    </subcellularLocation>
</comment>